<proteinExistence type="predicted"/>
<sequence>MNFITPSRSATFPWVASERDIKEFFSFSGDIAYVEMKSDTERSQIAYVTFKGSTRSRDCCASFGIVEEGLISPLLQLRVPPAAIAPTVTDRAPGGAESAFRKAEDVVTGMLAKGFILGKDGSQQGKGL</sequence>
<dbReference type="AlphaFoldDB" id="A0AAW1WVC2"/>
<dbReference type="PANTHER" id="PTHR32343">
    <property type="entry name" value="SERINE/ARGININE-RICH SPLICING FACTOR"/>
    <property type="match status" value="1"/>
</dbReference>
<dbReference type="SUPFAM" id="SSF54928">
    <property type="entry name" value="RNA-binding domain, RBD"/>
    <property type="match status" value="1"/>
</dbReference>
<accession>A0AAW1WVC2</accession>
<evidence type="ECO:0000313" key="1">
    <source>
        <dbReference type="EMBL" id="KAK9928024.1"/>
    </source>
</evidence>
<dbReference type="Proteomes" id="UP001457282">
    <property type="component" value="Unassembled WGS sequence"/>
</dbReference>
<evidence type="ECO:0000313" key="2">
    <source>
        <dbReference type="Proteomes" id="UP001457282"/>
    </source>
</evidence>
<name>A0AAW1WVC2_RUBAR</name>
<evidence type="ECO:0008006" key="3">
    <source>
        <dbReference type="Google" id="ProtNLM"/>
    </source>
</evidence>
<dbReference type="InterPro" id="IPR035979">
    <property type="entry name" value="RBD_domain_sf"/>
</dbReference>
<dbReference type="PANTHER" id="PTHR32343:SF10">
    <property type="entry name" value="RNA-BINDING REGION RNP-1 DOMAIN-CONTAINING PROTEIN"/>
    <property type="match status" value="1"/>
</dbReference>
<dbReference type="GO" id="GO:0003676">
    <property type="term" value="F:nucleic acid binding"/>
    <property type="evidence" value="ECO:0007669"/>
    <property type="project" value="InterPro"/>
</dbReference>
<comment type="caution">
    <text evidence="1">The sequence shown here is derived from an EMBL/GenBank/DDBJ whole genome shotgun (WGS) entry which is preliminary data.</text>
</comment>
<reference evidence="1 2" key="1">
    <citation type="journal article" date="2023" name="G3 (Bethesda)">
        <title>A chromosome-length genome assembly and annotation of blackberry (Rubus argutus, cv. 'Hillquist').</title>
        <authorList>
            <person name="Bruna T."/>
            <person name="Aryal R."/>
            <person name="Dudchenko O."/>
            <person name="Sargent D.J."/>
            <person name="Mead D."/>
            <person name="Buti M."/>
            <person name="Cavallini A."/>
            <person name="Hytonen T."/>
            <person name="Andres J."/>
            <person name="Pham M."/>
            <person name="Weisz D."/>
            <person name="Mascagni F."/>
            <person name="Usai G."/>
            <person name="Natali L."/>
            <person name="Bassil N."/>
            <person name="Fernandez G.E."/>
            <person name="Lomsadze A."/>
            <person name="Armour M."/>
            <person name="Olukolu B."/>
            <person name="Poorten T."/>
            <person name="Britton C."/>
            <person name="Davik J."/>
            <person name="Ashrafi H."/>
            <person name="Aiden E.L."/>
            <person name="Borodovsky M."/>
            <person name="Worthington M."/>
        </authorList>
    </citation>
    <scope>NUCLEOTIDE SEQUENCE [LARGE SCALE GENOMIC DNA]</scope>
    <source>
        <strain evidence="1">PI 553951</strain>
    </source>
</reference>
<protein>
    <recommendedName>
        <fullName evidence="3">RRM domain-containing protein</fullName>
    </recommendedName>
</protein>
<dbReference type="EMBL" id="JBEDUW010000005">
    <property type="protein sequence ID" value="KAK9928024.1"/>
    <property type="molecule type" value="Genomic_DNA"/>
</dbReference>
<gene>
    <name evidence="1" type="ORF">M0R45_025181</name>
</gene>
<organism evidence="1 2">
    <name type="scientific">Rubus argutus</name>
    <name type="common">Southern blackberry</name>
    <dbReference type="NCBI Taxonomy" id="59490"/>
    <lineage>
        <taxon>Eukaryota</taxon>
        <taxon>Viridiplantae</taxon>
        <taxon>Streptophyta</taxon>
        <taxon>Embryophyta</taxon>
        <taxon>Tracheophyta</taxon>
        <taxon>Spermatophyta</taxon>
        <taxon>Magnoliopsida</taxon>
        <taxon>eudicotyledons</taxon>
        <taxon>Gunneridae</taxon>
        <taxon>Pentapetalae</taxon>
        <taxon>rosids</taxon>
        <taxon>fabids</taxon>
        <taxon>Rosales</taxon>
        <taxon>Rosaceae</taxon>
        <taxon>Rosoideae</taxon>
        <taxon>Rosoideae incertae sedis</taxon>
        <taxon>Rubus</taxon>
    </lineage>
</organism>
<keyword evidence="2" id="KW-1185">Reference proteome</keyword>